<accession>A0A6J6V607</accession>
<dbReference type="PANTHER" id="PTHR43242">
    <property type="entry name" value="NAD(P)-BINDING ROSSMANN-FOLD SUPERFAMILY PROTEIN"/>
    <property type="match status" value="1"/>
</dbReference>
<dbReference type="Pfam" id="PF04321">
    <property type="entry name" value="RmlD_sub_bind"/>
    <property type="match status" value="1"/>
</dbReference>
<sequence>MRVLIVGGTGVIGSSLQKTLAANGHEVVITSRKSSTTNDSALLVNLENISDSVQTICNAGNFDAVVLSAGVSSIRACRVNPESTSLVNVDAQVAIARELLSVNQPRIILISSNRVFDGATERTKIESAYSPTTEYGRQKSQAETDLLSLGSSVKIVRLSKVISEHTALIVDWFSKLSSNEKISAFVDMAISPITVDAAVDVIEHVLVAECEPVVQFSAADEISFYDLATVVANYAKSPLSNVIRQLAQDAGDNAILHSSLESSGFPSIKPMPSLHSVHKIMEKLTKS</sequence>
<proteinExistence type="predicted"/>
<organism evidence="2">
    <name type="scientific">freshwater metagenome</name>
    <dbReference type="NCBI Taxonomy" id="449393"/>
    <lineage>
        <taxon>unclassified sequences</taxon>
        <taxon>metagenomes</taxon>
        <taxon>ecological metagenomes</taxon>
    </lineage>
</organism>
<feature type="domain" description="RmlD-like substrate binding" evidence="1">
    <location>
        <begin position="1"/>
        <end position="239"/>
    </location>
</feature>
<evidence type="ECO:0000259" key="1">
    <source>
        <dbReference type="Pfam" id="PF04321"/>
    </source>
</evidence>
<dbReference type="InterPro" id="IPR029903">
    <property type="entry name" value="RmlD-like-bd"/>
</dbReference>
<dbReference type="PANTHER" id="PTHR43242:SF1">
    <property type="entry name" value="NAD(P)-BINDING ROSSMANN-FOLD SUPERFAMILY PROTEIN"/>
    <property type="match status" value="1"/>
</dbReference>
<name>A0A6J6V607_9ZZZZ</name>
<dbReference type="EMBL" id="CAEZZK010000227">
    <property type="protein sequence ID" value="CAB4766608.1"/>
    <property type="molecule type" value="Genomic_DNA"/>
</dbReference>
<dbReference type="AlphaFoldDB" id="A0A6J6V607"/>
<dbReference type="SUPFAM" id="SSF51735">
    <property type="entry name" value="NAD(P)-binding Rossmann-fold domains"/>
    <property type="match status" value="1"/>
</dbReference>
<reference evidence="2" key="1">
    <citation type="submission" date="2020-05" db="EMBL/GenBank/DDBJ databases">
        <authorList>
            <person name="Chiriac C."/>
            <person name="Salcher M."/>
            <person name="Ghai R."/>
            <person name="Kavagutti S V."/>
        </authorList>
    </citation>
    <scope>NUCLEOTIDE SEQUENCE</scope>
</reference>
<evidence type="ECO:0000313" key="2">
    <source>
        <dbReference type="EMBL" id="CAB4766608.1"/>
    </source>
</evidence>
<dbReference type="InterPro" id="IPR036291">
    <property type="entry name" value="NAD(P)-bd_dom_sf"/>
</dbReference>
<dbReference type="Gene3D" id="3.40.50.720">
    <property type="entry name" value="NAD(P)-binding Rossmann-like Domain"/>
    <property type="match status" value="1"/>
</dbReference>
<protein>
    <submittedName>
        <fullName evidence="2">Unannotated protein</fullName>
    </submittedName>
</protein>
<gene>
    <name evidence="2" type="ORF">UFOPK2855_01058</name>
</gene>